<dbReference type="Gramene" id="Ma08_t29240.1">
    <property type="protein sequence ID" value="Ma08_p29240.1"/>
    <property type="gene ID" value="Ma08_g29240"/>
</dbReference>
<dbReference type="EnsemblPlants" id="Ma08_t29240.1">
    <property type="protein sequence ID" value="Ma08_p29240.1"/>
    <property type="gene ID" value="Ma08_g29240"/>
</dbReference>
<evidence type="ECO:0000313" key="4">
    <source>
        <dbReference type="Proteomes" id="UP000012960"/>
    </source>
</evidence>
<evidence type="ECO:0000259" key="1">
    <source>
        <dbReference type="SMART" id="SM00848"/>
    </source>
</evidence>
<name>A0A804KC20_MUSAM</name>
<evidence type="ECO:0000313" key="3">
    <source>
        <dbReference type="EnsemblPlants" id="Ma08_p29240.1"/>
    </source>
</evidence>
<dbReference type="Proteomes" id="UP000012960">
    <property type="component" value="Unplaced"/>
</dbReference>
<reference evidence="2" key="1">
    <citation type="submission" date="2021-03" db="EMBL/GenBank/DDBJ databases">
        <authorList>
            <consortium name="Genoscope - CEA"/>
            <person name="William W."/>
        </authorList>
    </citation>
    <scope>NUCLEOTIDE SEQUENCE</scope>
    <source>
        <strain evidence="2">Doubled-haploid Pahang</strain>
    </source>
</reference>
<dbReference type="FunCoup" id="A0A804KC20">
    <property type="interactions" value="5"/>
</dbReference>
<gene>
    <name evidence="2" type="ORF">GSMUA_90010.1</name>
</gene>
<dbReference type="Gene3D" id="1.10.287.2250">
    <property type="match status" value="1"/>
</dbReference>
<proteinExistence type="predicted"/>
<dbReference type="InParanoid" id="A0A804KC20"/>
<dbReference type="SUPFAM" id="SSF54001">
    <property type="entry name" value="Cysteine proteinases"/>
    <property type="match status" value="1"/>
</dbReference>
<dbReference type="InterPro" id="IPR038765">
    <property type="entry name" value="Papain-like_cys_pep_sf"/>
</dbReference>
<feature type="domain" description="Cathepsin propeptide inhibitor" evidence="1">
    <location>
        <begin position="36"/>
        <end position="91"/>
    </location>
</feature>
<dbReference type="Pfam" id="PF08246">
    <property type="entry name" value="Inhibitor_I29"/>
    <property type="match status" value="1"/>
</dbReference>
<accession>A0A804KC20</accession>
<keyword evidence="4" id="KW-1185">Reference proteome</keyword>
<dbReference type="AlphaFoldDB" id="A0A804KC20"/>
<protein>
    <submittedName>
        <fullName evidence="2">(wild Malaysian banana) hypothetical protein</fullName>
    </submittedName>
</protein>
<evidence type="ECO:0000313" key="2">
    <source>
        <dbReference type="EMBL" id="CAG1833081.1"/>
    </source>
</evidence>
<sequence length="206" mass="23542">MVLNYGKLLVAVAFSSLPLVGDDIDIASEEKLLDLYERWQSHHGMSRSVDEKRIRFDVFKENANFVFASNKKAKPYKLSLNKFGDTAREEFKRTYAGTRIRRRSTLRGRGNSLLVEEILLELKEDLLTNDQTWCLAQPADMRRTSTDGTAQTLFPHFLGLMGQGRDEVHAPILQLTEVQELLLRRDVIPSQGQAGECNRNEKFAKI</sequence>
<dbReference type="InterPro" id="IPR013201">
    <property type="entry name" value="Prot_inhib_I29"/>
</dbReference>
<dbReference type="SMART" id="SM00848">
    <property type="entry name" value="Inhibitor_I29"/>
    <property type="match status" value="1"/>
</dbReference>
<dbReference type="EMBL" id="HG996472">
    <property type="protein sequence ID" value="CAG1833081.1"/>
    <property type="molecule type" value="Genomic_DNA"/>
</dbReference>
<organism evidence="3 4">
    <name type="scientific">Musa acuminata subsp. malaccensis</name>
    <name type="common">Wild banana</name>
    <name type="synonym">Musa malaccensis</name>
    <dbReference type="NCBI Taxonomy" id="214687"/>
    <lineage>
        <taxon>Eukaryota</taxon>
        <taxon>Viridiplantae</taxon>
        <taxon>Streptophyta</taxon>
        <taxon>Embryophyta</taxon>
        <taxon>Tracheophyta</taxon>
        <taxon>Spermatophyta</taxon>
        <taxon>Magnoliopsida</taxon>
        <taxon>Liliopsida</taxon>
        <taxon>Zingiberales</taxon>
        <taxon>Musaceae</taxon>
        <taxon>Musa</taxon>
    </lineage>
</organism>
<reference evidence="3" key="2">
    <citation type="submission" date="2021-05" db="UniProtKB">
        <authorList>
            <consortium name="EnsemblPlants"/>
        </authorList>
    </citation>
    <scope>IDENTIFICATION</scope>
    <source>
        <strain evidence="3">subsp. malaccensis</strain>
    </source>
</reference>